<dbReference type="Pfam" id="PF13193">
    <property type="entry name" value="AMP-binding_C"/>
    <property type="match status" value="1"/>
</dbReference>
<evidence type="ECO:0000259" key="3">
    <source>
        <dbReference type="Pfam" id="PF13193"/>
    </source>
</evidence>
<dbReference type="Gene3D" id="3.30.300.30">
    <property type="match status" value="1"/>
</dbReference>
<dbReference type="OrthoDB" id="9757559at2"/>
<dbReference type="InterPro" id="IPR025110">
    <property type="entry name" value="AMP-bd_C"/>
</dbReference>
<feature type="transmembrane region" description="Helical" evidence="1">
    <location>
        <begin position="51"/>
        <end position="73"/>
    </location>
</feature>
<dbReference type="STRING" id="1123397.SAMN05660831_01667"/>
<keyword evidence="1" id="KW-1133">Transmembrane helix</keyword>
<accession>A0A1I1SED4</accession>
<keyword evidence="4" id="KW-0012">Acyltransferase</keyword>
<evidence type="ECO:0000259" key="2">
    <source>
        <dbReference type="Pfam" id="PF00501"/>
    </source>
</evidence>
<dbReference type="GO" id="GO:0016746">
    <property type="term" value="F:acyltransferase activity"/>
    <property type="evidence" value="ECO:0007669"/>
    <property type="project" value="UniProtKB-KW"/>
</dbReference>
<name>A0A1I1SED4_9GAMM</name>
<protein>
    <submittedName>
        <fullName evidence="4">Acyl-[acyl-carrier-protein]-phospholipid O-acyltransferase / long-chain-fatty-acid--[acyl-carrier-protein] ligase</fullName>
    </submittedName>
</protein>
<dbReference type="EMBL" id="FOMJ01000005">
    <property type="protein sequence ID" value="SFD44692.1"/>
    <property type="molecule type" value="Genomic_DNA"/>
</dbReference>
<dbReference type="InterPro" id="IPR000873">
    <property type="entry name" value="AMP-dep_synth/lig_dom"/>
</dbReference>
<keyword evidence="1" id="KW-0472">Membrane</keyword>
<evidence type="ECO:0000256" key="1">
    <source>
        <dbReference type="SAM" id="Phobius"/>
    </source>
</evidence>
<dbReference type="GO" id="GO:0006631">
    <property type="term" value="P:fatty acid metabolic process"/>
    <property type="evidence" value="ECO:0007669"/>
    <property type="project" value="TreeGrafter"/>
</dbReference>
<keyword evidence="4" id="KW-0808">Transferase</keyword>
<dbReference type="InterPro" id="IPR042099">
    <property type="entry name" value="ANL_N_sf"/>
</dbReference>
<dbReference type="SUPFAM" id="SSF56801">
    <property type="entry name" value="Acetyl-CoA synthetase-like"/>
    <property type="match status" value="1"/>
</dbReference>
<dbReference type="Gene3D" id="3.40.50.12780">
    <property type="entry name" value="N-terminal domain of ligase-like"/>
    <property type="match status" value="1"/>
</dbReference>
<organism evidence="4 5">
    <name type="scientific">Thiohalospira halophila DSM 15071</name>
    <dbReference type="NCBI Taxonomy" id="1123397"/>
    <lineage>
        <taxon>Bacteria</taxon>
        <taxon>Pseudomonadati</taxon>
        <taxon>Pseudomonadota</taxon>
        <taxon>Gammaproteobacteria</taxon>
        <taxon>Thiohalospirales</taxon>
        <taxon>Thiohalospiraceae</taxon>
        <taxon>Thiohalospira</taxon>
    </lineage>
</organism>
<dbReference type="RefSeq" id="WP_093428310.1">
    <property type="nucleotide sequence ID" value="NZ_FOMJ01000005.1"/>
</dbReference>
<feature type="domain" description="AMP-binding enzyme C-terminal" evidence="3">
    <location>
        <begin position="421"/>
        <end position="494"/>
    </location>
</feature>
<dbReference type="PANTHER" id="PTHR43201:SF32">
    <property type="entry name" value="2-SUCCINYLBENZOATE--COA LIGASE, CHLOROPLASTIC_PEROXISOMAL"/>
    <property type="match status" value="1"/>
</dbReference>
<dbReference type="InterPro" id="IPR045851">
    <property type="entry name" value="AMP-bd_C_sf"/>
</dbReference>
<dbReference type="Pfam" id="PF00501">
    <property type="entry name" value="AMP-binding"/>
    <property type="match status" value="1"/>
</dbReference>
<dbReference type="AlphaFoldDB" id="A0A1I1SED4"/>
<gene>
    <name evidence="4" type="ORF">SAMN05660831_01667</name>
</gene>
<dbReference type="PANTHER" id="PTHR43201">
    <property type="entry name" value="ACYL-COA SYNTHETASE"/>
    <property type="match status" value="1"/>
</dbReference>
<dbReference type="Proteomes" id="UP000198611">
    <property type="component" value="Unassembled WGS sequence"/>
</dbReference>
<sequence>MLLHRAFIASARRHRGKLALVDRTTDRRLTYGRALIGALVVRRWLRRLSSAHVGILMPTSAGGALGIIGALMAGRIPVMINYSTGATENIAMARRRTGLRTVVTARTLLHRLDIPEDADMLCMEDILAGTGKVARALAAVQSWLPRPLLEWTIHGGAPDDTAVLLFTSGSEAEPKAVELTHRSIGSNLEAVEAAYAAAHPNGVMLATLPLFHVFGFSTTLWLPLYLGQTVVTWANPLEFKTVAEIIREEAPTLVITTPYFLAGYLRAASPGDFASVELLVVGADRAPEWLHRRVAEDHGLTLLEGYGTTETSPVISANPEGAPRAGSVGRPVPGVEVRLVGVEDDEPRAAGEEGRVQVRGPGVMKGYYNDVEATLLKFHQGWYETGDVGVMDEEGYLWLSGRLSRFVKIAGEMVSLPRVEKAAAAHLPPEAEVCAAGIDDPRKGTAIALAVVPAEGESIDPDRLRRSLHDDLPALARPRRVYQVAELPKMASGKVDFRRGEQAIRALAAGEGMP</sequence>
<evidence type="ECO:0000313" key="4">
    <source>
        <dbReference type="EMBL" id="SFD44692.1"/>
    </source>
</evidence>
<keyword evidence="5" id="KW-1185">Reference proteome</keyword>
<keyword evidence="1" id="KW-0812">Transmembrane</keyword>
<keyword evidence="4" id="KW-0436">Ligase</keyword>
<dbReference type="GO" id="GO:0031956">
    <property type="term" value="F:medium-chain fatty acid-CoA ligase activity"/>
    <property type="evidence" value="ECO:0007669"/>
    <property type="project" value="TreeGrafter"/>
</dbReference>
<reference evidence="4 5" key="1">
    <citation type="submission" date="2016-10" db="EMBL/GenBank/DDBJ databases">
        <authorList>
            <person name="de Groot N.N."/>
        </authorList>
    </citation>
    <scope>NUCLEOTIDE SEQUENCE [LARGE SCALE GENOMIC DNA]</scope>
    <source>
        <strain evidence="4 5">HL3</strain>
    </source>
</reference>
<evidence type="ECO:0000313" key="5">
    <source>
        <dbReference type="Proteomes" id="UP000198611"/>
    </source>
</evidence>
<proteinExistence type="predicted"/>
<feature type="domain" description="AMP-dependent synthetase/ligase" evidence="2">
    <location>
        <begin position="9"/>
        <end position="368"/>
    </location>
</feature>